<dbReference type="EMBL" id="JYDS01000232">
    <property type="protein sequence ID" value="KRZ20672.1"/>
    <property type="molecule type" value="Genomic_DNA"/>
</dbReference>
<gene>
    <name evidence="3" type="ORF">T4B_5149</name>
    <name evidence="2" type="ORF">T4E_10326</name>
</gene>
<dbReference type="EMBL" id="JYDU01000381">
    <property type="protein sequence ID" value="KRX86409.1"/>
    <property type="molecule type" value="Genomic_DNA"/>
</dbReference>
<evidence type="ECO:0000313" key="2">
    <source>
        <dbReference type="EMBL" id="KRX86409.1"/>
    </source>
</evidence>
<dbReference type="Proteomes" id="UP000054815">
    <property type="component" value="Unassembled WGS sequence"/>
</dbReference>
<accession>A0A0V0XEJ3</accession>
<name>A0A0V0XEJ3_TRIPS</name>
<dbReference type="AlphaFoldDB" id="A0A0V0XEJ3"/>
<evidence type="ECO:0000313" key="5">
    <source>
        <dbReference type="Proteomes" id="UP000054815"/>
    </source>
</evidence>
<protein>
    <submittedName>
        <fullName evidence="2">Uncharacterized protein</fullName>
    </submittedName>
</protein>
<organism evidence="2 5">
    <name type="scientific">Trichinella pseudospiralis</name>
    <name type="common">Parasitic roundworm</name>
    <dbReference type="NCBI Taxonomy" id="6337"/>
    <lineage>
        <taxon>Eukaryota</taxon>
        <taxon>Metazoa</taxon>
        <taxon>Ecdysozoa</taxon>
        <taxon>Nematoda</taxon>
        <taxon>Enoplea</taxon>
        <taxon>Dorylaimia</taxon>
        <taxon>Trichinellida</taxon>
        <taxon>Trichinellidae</taxon>
        <taxon>Trichinella</taxon>
    </lineage>
</organism>
<keyword evidence="4" id="KW-1185">Reference proteome</keyword>
<evidence type="ECO:0000313" key="4">
    <source>
        <dbReference type="Proteomes" id="UP000054805"/>
    </source>
</evidence>
<feature type="region of interest" description="Disordered" evidence="1">
    <location>
        <begin position="1"/>
        <end position="28"/>
    </location>
</feature>
<sequence length="96" mass="11064">MWSTSSFAEAASRTKAEQHFQGSDSQSEHLRNARTQIAALKFYQRCYSRFADLELEYNGNVENGEQTSEIFLGPIWFYMPLQFCEVRTLNKAKGIS</sequence>
<evidence type="ECO:0000313" key="3">
    <source>
        <dbReference type="EMBL" id="KRZ20672.1"/>
    </source>
</evidence>
<evidence type="ECO:0000256" key="1">
    <source>
        <dbReference type="SAM" id="MobiDB-lite"/>
    </source>
</evidence>
<dbReference type="Proteomes" id="UP000054805">
    <property type="component" value="Unassembled WGS sequence"/>
</dbReference>
<proteinExistence type="predicted"/>
<comment type="caution">
    <text evidence="2">The sequence shown here is derived from an EMBL/GenBank/DDBJ whole genome shotgun (WGS) entry which is preliminary data.</text>
</comment>
<reference evidence="4 5" key="1">
    <citation type="submission" date="2015-01" db="EMBL/GenBank/DDBJ databases">
        <title>Evolution of Trichinella species and genotypes.</title>
        <authorList>
            <person name="Korhonen P.K."/>
            <person name="Edoardo P."/>
            <person name="Giuseppe L.R."/>
            <person name="Gasser R.B."/>
        </authorList>
    </citation>
    <scope>NUCLEOTIDE SEQUENCE [LARGE SCALE GENOMIC DNA]</scope>
    <source>
        <strain evidence="2">ISS141</strain>
        <strain evidence="3">ISS588</strain>
    </source>
</reference>